<evidence type="ECO:0000313" key="3">
    <source>
        <dbReference type="Proteomes" id="UP001152798"/>
    </source>
</evidence>
<organism evidence="2 3">
    <name type="scientific">Nezara viridula</name>
    <name type="common">Southern green stink bug</name>
    <name type="synonym">Cimex viridulus</name>
    <dbReference type="NCBI Taxonomy" id="85310"/>
    <lineage>
        <taxon>Eukaryota</taxon>
        <taxon>Metazoa</taxon>
        <taxon>Ecdysozoa</taxon>
        <taxon>Arthropoda</taxon>
        <taxon>Hexapoda</taxon>
        <taxon>Insecta</taxon>
        <taxon>Pterygota</taxon>
        <taxon>Neoptera</taxon>
        <taxon>Paraneoptera</taxon>
        <taxon>Hemiptera</taxon>
        <taxon>Heteroptera</taxon>
        <taxon>Panheteroptera</taxon>
        <taxon>Pentatomomorpha</taxon>
        <taxon>Pentatomoidea</taxon>
        <taxon>Pentatomidae</taxon>
        <taxon>Pentatominae</taxon>
        <taxon>Nezara</taxon>
    </lineage>
</organism>
<name>A0A9P0H6S2_NEZVI</name>
<feature type="compositionally biased region" description="Basic and acidic residues" evidence="1">
    <location>
        <begin position="215"/>
        <end position="235"/>
    </location>
</feature>
<feature type="compositionally biased region" description="Basic residues" evidence="1">
    <location>
        <begin position="116"/>
        <end position="126"/>
    </location>
</feature>
<feature type="compositionally biased region" description="Basic and acidic residues" evidence="1">
    <location>
        <begin position="63"/>
        <end position="76"/>
    </location>
</feature>
<feature type="region of interest" description="Disordered" evidence="1">
    <location>
        <begin position="58"/>
        <end position="150"/>
    </location>
</feature>
<sequence length="667" mass="75081">MDHNQWNRNVIEHRIEQWREQRAQKMAARLQLHSTKPRTISSNVLGYVNYRQPMTLQPGFRQQHGEGPRFNSHGDQRWNPNYNYSGYREHHSPHKQYHQADHRNHGYGHGSYHQQHGQKKGGHFSSHKSLYNDRKSTNKPNKRFSSSCNSINNTTEVGNQNVVCPSEQFTAIANENAGPSSNLEVNVDTHQVNSECSENMTAVVENALNVEEEIEKGSDSDERFQESSLPESDRLQENTVSEAVDTLQNSELNENHLPEPQSCIDSCVPVEEDVISNISVLEPPINSSEEEPTLFIDATSSIALNVENSDEITVAEAEAIPELRVEVNDPETFEQSAEILSSEIDQKEELQENTPVELVCEQVVKIPENPTVHYECTDEEIVTNVEEIVTNVEEIVTNVEEISAIEQTASSEINSDAANETLDLELNLSFKPEIEIVVEDTEEPVDPLQLNADEVVDSASNELSNNEGIQESYAGTSYNENAAVFPVALLVAGDSDTEASIIRYEDISTESDHDLSREIERVENKLANISIVNKEEVTSNEECFTPMKRERRQVLLDATNILPTSTIKFAVREVRKNDETEVIVTPVRRSARLSTLTPVSAHKNICVQKLEELSPEVIQKMKFIQNPAIENPPDSCINMVVDPLNVDAIEAKKKKLVIRTSHFVKDT</sequence>
<protein>
    <submittedName>
        <fullName evidence="2">Uncharacterized protein</fullName>
    </submittedName>
</protein>
<dbReference type="AlphaFoldDB" id="A0A9P0H6S2"/>
<keyword evidence="3" id="KW-1185">Reference proteome</keyword>
<gene>
    <name evidence="2" type="ORF">NEZAVI_LOCUS6588</name>
</gene>
<feature type="region of interest" description="Disordered" evidence="1">
    <location>
        <begin position="213"/>
        <end position="235"/>
    </location>
</feature>
<accession>A0A9P0H6S2</accession>
<reference evidence="2" key="1">
    <citation type="submission" date="2022-01" db="EMBL/GenBank/DDBJ databases">
        <authorList>
            <person name="King R."/>
        </authorList>
    </citation>
    <scope>NUCLEOTIDE SEQUENCE</scope>
</reference>
<evidence type="ECO:0000256" key="1">
    <source>
        <dbReference type="SAM" id="MobiDB-lite"/>
    </source>
</evidence>
<dbReference type="OrthoDB" id="6625404at2759"/>
<dbReference type="Proteomes" id="UP001152798">
    <property type="component" value="Chromosome 3"/>
</dbReference>
<dbReference type="EMBL" id="OV725079">
    <property type="protein sequence ID" value="CAH1396538.1"/>
    <property type="molecule type" value="Genomic_DNA"/>
</dbReference>
<proteinExistence type="predicted"/>
<evidence type="ECO:0000313" key="2">
    <source>
        <dbReference type="EMBL" id="CAH1396538.1"/>
    </source>
</evidence>